<gene>
    <name evidence="2" type="ordered locus">P700755_002646</name>
</gene>
<dbReference type="HOGENOM" id="CLU_1141845_0_0_10"/>
<proteinExistence type="predicted"/>
<name>K4IHV2_PSYTT</name>
<dbReference type="eggNOG" id="ENOG503434B">
    <property type="taxonomic scope" value="Bacteria"/>
</dbReference>
<keyword evidence="3" id="KW-1185">Reference proteome</keyword>
<dbReference type="KEGG" id="ptq:P700755_002646"/>
<accession>K4IHV2</accession>
<reference evidence="2" key="1">
    <citation type="submission" date="2006-03" db="EMBL/GenBank/DDBJ databases">
        <authorList>
            <person name="Bowman J."/>
            <person name="Ferriera S."/>
            <person name="Johnson J."/>
            <person name="Kravitz S."/>
            <person name="Halpern A."/>
            <person name="Remington K."/>
            <person name="Beeson K."/>
            <person name="Tran B."/>
            <person name="Rogers Y.-H."/>
            <person name="Friedman R."/>
            <person name="Venter J.C."/>
        </authorList>
    </citation>
    <scope>NUCLEOTIDE SEQUENCE [LARGE SCALE GENOMIC DNA]</scope>
    <source>
        <strain evidence="2">ATCC 700755</strain>
    </source>
</reference>
<keyword evidence="1" id="KW-1133">Transmembrane helix</keyword>
<keyword evidence="1" id="KW-0812">Transmembrane</keyword>
<evidence type="ECO:0000313" key="2">
    <source>
        <dbReference type="EMBL" id="AFU69393.1"/>
    </source>
</evidence>
<dbReference type="AlphaFoldDB" id="K4IHV2"/>
<reference evidence="2" key="2">
    <citation type="submission" date="2012-09" db="EMBL/GenBank/DDBJ databases">
        <title>The complete sequence of Psychroflexus torquis an extreme psychrophile from sea-ice that is stimulated by light.</title>
        <authorList>
            <person name="Feng S."/>
            <person name="Powell S.M."/>
            <person name="Bowman J.P."/>
        </authorList>
    </citation>
    <scope>NUCLEOTIDE SEQUENCE [LARGE SCALE GENOMIC DNA]</scope>
    <source>
        <strain evidence="2">ATCC 700755</strain>
    </source>
</reference>
<protein>
    <submittedName>
        <fullName evidence="2">Uncharacterized protein</fullName>
    </submittedName>
</protein>
<dbReference type="OrthoDB" id="796360at2"/>
<keyword evidence="1" id="KW-0472">Membrane</keyword>
<dbReference type="RefSeq" id="WP_015024956.1">
    <property type="nucleotide sequence ID" value="NC_018721.1"/>
</dbReference>
<feature type="transmembrane region" description="Helical" evidence="1">
    <location>
        <begin position="6"/>
        <end position="31"/>
    </location>
</feature>
<dbReference type="Proteomes" id="UP000008514">
    <property type="component" value="Chromosome"/>
</dbReference>
<evidence type="ECO:0000256" key="1">
    <source>
        <dbReference type="SAM" id="Phobius"/>
    </source>
</evidence>
<evidence type="ECO:0000313" key="3">
    <source>
        <dbReference type="Proteomes" id="UP000008514"/>
    </source>
</evidence>
<feature type="transmembrane region" description="Helical" evidence="1">
    <location>
        <begin position="43"/>
        <end position="65"/>
    </location>
</feature>
<sequence length="243" mass="28221">MDFIGLLFIVLMIILGIAILSILPVLTFFLYRKFKAKGKIYKYGGLTFFSLTTIGMIVLVINIIISPSGFGPEYESIEIKQNIGGKLLCESVYNADLHSWQYDVTYKYLMENGDSINLGYGGYYGRQWDKNEQLIKQDNWLILKTGSFHGSDRIILKNTKTDSTIIYDINNQFIENDILWRNQEIKSLINYCCAESFIEKISNNKVFVKYKFRTSETLTKEYGERMIEYRLNNTGQLMMTNIK</sequence>
<organism evidence="2 3">
    <name type="scientific">Psychroflexus torquis (strain ATCC 700755 / CIP 106069 / ACAM 623)</name>
    <dbReference type="NCBI Taxonomy" id="313595"/>
    <lineage>
        <taxon>Bacteria</taxon>
        <taxon>Pseudomonadati</taxon>
        <taxon>Bacteroidota</taxon>
        <taxon>Flavobacteriia</taxon>
        <taxon>Flavobacteriales</taxon>
        <taxon>Flavobacteriaceae</taxon>
        <taxon>Psychroflexus</taxon>
    </lineage>
</organism>
<dbReference type="EMBL" id="CP003879">
    <property type="protein sequence ID" value="AFU69393.1"/>
    <property type="molecule type" value="Genomic_DNA"/>
</dbReference>